<name>A0A344UAE7_9ACTN</name>
<dbReference type="AlphaFoldDB" id="A0A344UAE7"/>
<dbReference type="Proteomes" id="UP000252004">
    <property type="component" value="Plasmid unnamed1"/>
</dbReference>
<dbReference type="OrthoDB" id="4333378at2"/>
<feature type="region of interest" description="Disordered" evidence="1">
    <location>
        <begin position="506"/>
        <end position="535"/>
    </location>
</feature>
<geneLocation type="plasmid" evidence="2 3">
    <name>unnamed1</name>
</geneLocation>
<protein>
    <recommendedName>
        <fullName evidence="4">Tetratricopeptide repeat protein</fullName>
    </recommendedName>
</protein>
<reference evidence="2 3" key="1">
    <citation type="submission" date="2018-01" db="EMBL/GenBank/DDBJ databases">
        <title>Draft genome Sequence of streptomyces globosus LZH-48.</title>
        <authorList>
            <person name="Ran K."/>
            <person name="Li Z."/>
            <person name="Wei S."/>
            <person name="Dong R."/>
        </authorList>
    </citation>
    <scope>NUCLEOTIDE SEQUENCE [LARGE SCALE GENOMIC DNA]</scope>
    <source>
        <strain evidence="2 3">LZH-48</strain>
        <plasmid evidence="2 3">unnamed1</plasmid>
    </source>
</reference>
<keyword evidence="3" id="KW-1185">Reference proteome</keyword>
<feature type="compositionally biased region" description="Low complexity" evidence="1">
    <location>
        <begin position="521"/>
        <end position="535"/>
    </location>
</feature>
<proteinExistence type="predicted"/>
<dbReference type="EMBL" id="CP030863">
    <property type="protein sequence ID" value="AXE27868.1"/>
    <property type="molecule type" value="Genomic_DNA"/>
</dbReference>
<accession>A0A344UAE7</accession>
<evidence type="ECO:0000256" key="1">
    <source>
        <dbReference type="SAM" id="MobiDB-lite"/>
    </source>
</evidence>
<organism evidence="2 3">
    <name type="scientific">Streptomyces globosus</name>
    <dbReference type="NCBI Taxonomy" id="68209"/>
    <lineage>
        <taxon>Bacteria</taxon>
        <taxon>Bacillati</taxon>
        <taxon>Actinomycetota</taxon>
        <taxon>Actinomycetes</taxon>
        <taxon>Kitasatosporales</taxon>
        <taxon>Streptomycetaceae</taxon>
        <taxon>Streptomyces</taxon>
    </lineage>
</organism>
<dbReference type="RefSeq" id="WP_114059032.1">
    <property type="nucleotide sequence ID" value="NZ_CP030863.1"/>
</dbReference>
<keyword evidence="2" id="KW-0614">Plasmid</keyword>
<evidence type="ECO:0000313" key="2">
    <source>
        <dbReference type="EMBL" id="AXE27868.1"/>
    </source>
</evidence>
<gene>
    <name evidence="2" type="ORF">C0216_30575</name>
</gene>
<evidence type="ECO:0000313" key="3">
    <source>
        <dbReference type="Proteomes" id="UP000252004"/>
    </source>
</evidence>
<sequence length="543" mass="59352">MTSDTGIHQQVLVLLDEPADHWDRPDCDWPGQAPRHDRTDDEVALARQSANTAYVMGSLALEQGDVDRARTWFTMACDERHPGAAFRLAVLGLRQISTAPATARSQVVAGILAALCRAAEWGHSDAHRLIDPFITHTTAGNRALVVDNGAVSIVTSLPALTIDSDEPYEPQDLAYYDELLAFCIDLPAARKAASSSEPEQPPRLWFAGASTRAVRLIKATGRSFGALETPWRDMTSFEHEFLIFLAGCQLRHWPVLESRAEGAAHDALLLSAVVNPLEPYLGQAHAPWVRQCMRCESESTPRFQTAHRACRHCVIKHDRGVGTDLVALWATYWGNATGRQSHASADRRSVMEHIVGKERLTAGRTAALTGDSERGGKLTWADSVVSRLRRHRAEEALQTFWFFDTSQWAAALERRMMPRPESSASDHLPTAVFTPPPSPANDRIGLDWAELLHNSTPLSAVPPRNPQSAFHVVRDEEALYLFTATAPDAGAAPQLATPTAITALQGNCHEPSAPTAGHTNRSPAPAPRTTTTPASIQVYELCP</sequence>
<dbReference type="KEGG" id="sgz:C0216_30575"/>
<evidence type="ECO:0008006" key="4">
    <source>
        <dbReference type="Google" id="ProtNLM"/>
    </source>
</evidence>